<evidence type="ECO:0000256" key="4">
    <source>
        <dbReference type="ARBA" id="ARBA00022723"/>
    </source>
</evidence>
<dbReference type="eggNOG" id="COG3419">
    <property type="taxonomic scope" value="Bacteria"/>
</dbReference>
<dbReference type="HOGENOM" id="CLU_001890_1_1_6"/>
<dbReference type="OrthoDB" id="7156875at2"/>
<feature type="chain" id="PRO_5003615639" evidence="7">
    <location>
        <begin position="30"/>
        <end position="1301"/>
    </location>
</feature>
<dbReference type="RefSeq" id="WP_014403573.1">
    <property type="nucleotide sequence ID" value="NC_017033.1"/>
</dbReference>
<evidence type="ECO:0000256" key="7">
    <source>
        <dbReference type="SAM" id="SignalP"/>
    </source>
</evidence>
<evidence type="ECO:0000256" key="1">
    <source>
        <dbReference type="ARBA" id="ARBA00004561"/>
    </source>
</evidence>
<keyword evidence="10" id="KW-1185">Reference proteome</keyword>
<evidence type="ECO:0000256" key="3">
    <source>
        <dbReference type="ARBA" id="ARBA00022558"/>
    </source>
</evidence>
<organism evidence="9 10">
    <name type="scientific">Frateuria aurantia (strain ATCC 33424 / DSM 6220 / KCTC 2777 / LMG 1558 / NBRC 3245 / NCIMB 13370)</name>
    <name type="common">Acetobacter aurantius</name>
    <dbReference type="NCBI Taxonomy" id="767434"/>
    <lineage>
        <taxon>Bacteria</taxon>
        <taxon>Pseudomonadati</taxon>
        <taxon>Pseudomonadota</taxon>
        <taxon>Gammaproteobacteria</taxon>
        <taxon>Lysobacterales</taxon>
        <taxon>Rhodanobacteraceae</taxon>
        <taxon>Frateuria</taxon>
    </lineage>
</organism>
<reference evidence="9" key="1">
    <citation type="submission" date="2012-02" db="EMBL/GenBank/DDBJ databases">
        <title>The complete genome of Frateuria aurantia DSM 6220.</title>
        <authorList>
            <consortium name="US DOE Joint Genome Institute (JGI-PGF)"/>
            <person name="Lucas S."/>
            <person name="Copeland A."/>
            <person name="Lapidus A."/>
            <person name="Glavina del Rio T."/>
            <person name="Dalin E."/>
            <person name="Tice H."/>
            <person name="Bruce D."/>
            <person name="Goodwin L."/>
            <person name="Pitluck S."/>
            <person name="Peters L."/>
            <person name="Ovchinnikova G."/>
            <person name="Teshima H."/>
            <person name="Kyrpides N."/>
            <person name="Mavromatis K."/>
            <person name="Ivanova N."/>
            <person name="Brettin T."/>
            <person name="Detter J.C."/>
            <person name="Han C."/>
            <person name="Larimer F."/>
            <person name="Land M."/>
            <person name="Hauser L."/>
            <person name="Markowitz V."/>
            <person name="Cheng J.-F."/>
            <person name="Hugenholtz P."/>
            <person name="Woyke T."/>
            <person name="Wu D."/>
            <person name="Brambilla E."/>
            <person name="Klenk H.-P."/>
            <person name="Eisen J.A."/>
        </authorList>
    </citation>
    <scope>NUCLEOTIDE SEQUENCE</scope>
    <source>
        <strain evidence="9">DSM 6220</strain>
    </source>
</reference>
<gene>
    <name evidence="9" type="ordered locus">Fraau_2188</name>
</gene>
<dbReference type="GO" id="GO:0009289">
    <property type="term" value="C:pilus"/>
    <property type="evidence" value="ECO:0007669"/>
    <property type="project" value="UniProtKB-SubCell"/>
</dbReference>
<dbReference type="InterPro" id="IPR011047">
    <property type="entry name" value="Quinoprotein_ADH-like_sf"/>
</dbReference>
<dbReference type="GO" id="GO:0046872">
    <property type="term" value="F:metal ion binding"/>
    <property type="evidence" value="ECO:0007669"/>
    <property type="project" value="UniProtKB-KW"/>
</dbReference>
<dbReference type="KEGG" id="fau:Fraau_2188"/>
<evidence type="ECO:0000259" key="8">
    <source>
        <dbReference type="Pfam" id="PF05567"/>
    </source>
</evidence>
<dbReference type="Pfam" id="PF05567">
    <property type="entry name" value="T4P_PilY1"/>
    <property type="match status" value="1"/>
</dbReference>
<keyword evidence="3" id="KW-1029">Fimbrium biogenesis</keyword>
<evidence type="ECO:0000256" key="2">
    <source>
        <dbReference type="ARBA" id="ARBA00008387"/>
    </source>
</evidence>
<sequence length="1301" mass="134583">MSSFAGVCRLSAQVLVALVLAMFSGSALLANTVTISSTPPSVTTRVAPNIVVTFDDSGSMNSTSIPDSMDGEYNQSFYYSSSYNPLYFNPDITYTVPPPPPGGTMVVPTYTHAPRDGYCASLVSAGCWSPNNGSYLTPAYQNLSTSFYTGYLSNVYAGNSPCPRDANEPGGWYNTSNGVCSQLDIPASLRGTVTVTSTVALQPKSGSCYRGFFSSDCPPEGTFTNNGTTTTTTISCSFLICSYTTTGTTTTTTTTTDPGGFYYSCSSTSNCTYHSLANASDAVKANFAIWYSYYRTRNLMARGGIGRVFGSLGDSAVRVGWQTLQSQTASSAYNTSAGQYQGLAYGPLTLLGSSAPSGILPLVNASTGCSSTTISSDSCWRSKFMNWVYGVPASGSTPTRVALQTVAKFYGQKLSATSNATRGAAPLWNDSTSTPTELACRKNFNMLVTDGYWNADSPSTPTVRDSTSTTLPDNTAYTVGQQTSAVYWNESSSFPASLANIAFSGWATNLRPDLLPQNNVPAYYPDLTTGVTASTASVSSTSPGSNREVYFNPANDPATWQHISQYMVTLGATGTLTNNAATLLALRTGQQAWPTPTTAGGATNIDDTWHAALNSRGGYFSASDPTTLYNSLSTILASVIASSSSSLNVSLNAQTLTSNSVAYLAGYNTTSWTGTLAAESVGATGVIGANLWEAGSLLTKRDLTSDPRVLVTTSGPGAGTGIAFNWSGLSSSEQAILNSPDGSGGSSDGNGSARVSWLSGVRSSEGTLFRSRTSLLGPIFNAQPVYVGAPSAGLSNTFPSGSPEALALASSSSYAYSNFVSTYASRQGVLYAAANDGMLHAFDARTSGGSPGRELWGFLPSSVYANLPAQTKLNSYSFTPTVDGTPVQGDVFFSASGSNGSSKGWHTILVGGLRYGGRGIYAIDVTDPAAMTSTSAVAGKILWEFNSSSTASNGAPANLGYTFGTPTIGRLANGLWVVLVPGGYFPDNSTAAAASNTYSSLFVLNAQTGALIKEIRTPSGVTSYGLSTVVLGDYNGDQVADVGFAGDLAGNLWRFDFSSANLSSTSQTAGVSRIYAPTTVAAQSITTQPRLVADPTSSYFMVIFGTGRFLSTADTADTTVQGIVAVRDPGNSTATAWTLPSLVQQTLSTSSTGVIGVSSNAVPATAGGWYVLLNQTAGERVVVNPYLQLSTDAVVFTTLIPATSDPCTTALGGSILELDATTGTAALGNNFSGTGLASGFTAAGSHISGAASAGSLSGATGSGGTVYFPGTTTSGTTTSTVSINGATRRRRSWRILNNYEN</sequence>
<evidence type="ECO:0000313" key="9">
    <source>
        <dbReference type="EMBL" id="AFC86570.1"/>
    </source>
</evidence>
<comment type="subcellular location">
    <subcellularLocation>
        <location evidence="1">Fimbrium</location>
    </subcellularLocation>
</comment>
<keyword evidence="5" id="KW-0106">Calcium</keyword>
<keyword evidence="4" id="KW-0479">Metal-binding</keyword>
<accession>H8L4L5</accession>
<feature type="domain" description="PilY1 beta-propeller" evidence="8">
    <location>
        <begin position="806"/>
        <end position="1149"/>
    </location>
</feature>
<keyword evidence="6" id="KW-0281">Fimbrium</keyword>
<feature type="signal peptide" evidence="7">
    <location>
        <begin position="1"/>
        <end position="29"/>
    </location>
</feature>
<comment type="similarity">
    <text evidence="2">Belongs to the PilY1 family.</text>
</comment>
<dbReference type="Proteomes" id="UP000005234">
    <property type="component" value="Chromosome"/>
</dbReference>
<evidence type="ECO:0000256" key="6">
    <source>
        <dbReference type="ARBA" id="ARBA00023263"/>
    </source>
</evidence>
<dbReference type="SUPFAM" id="SSF50998">
    <property type="entry name" value="Quinoprotein alcohol dehydrogenase-like"/>
    <property type="match status" value="1"/>
</dbReference>
<dbReference type="InterPro" id="IPR008707">
    <property type="entry name" value="B-propeller_PilY1"/>
</dbReference>
<proteinExistence type="inferred from homology"/>
<evidence type="ECO:0000313" key="10">
    <source>
        <dbReference type="Proteomes" id="UP000005234"/>
    </source>
</evidence>
<protein>
    <submittedName>
        <fullName evidence="9">Tfp pilus assembly protein, tip-associated adhesin PilY1</fullName>
    </submittedName>
</protein>
<name>H8L4L5_FRAAD</name>
<evidence type="ECO:0000256" key="5">
    <source>
        <dbReference type="ARBA" id="ARBA00022837"/>
    </source>
</evidence>
<dbReference type="EMBL" id="CP003350">
    <property type="protein sequence ID" value="AFC86570.1"/>
    <property type="molecule type" value="Genomic_DNA"/>
</dbReference>
<dbReference type="STRING" id="767434.Fraau_2188"/>
<keyword evidence="7" id="KW-0732">Signal</keyword>